<name>A0AAP1RGD7_9FLAO</name>
<organism evidence="1 2">
    <name type="scientific">Tenacibaculum finnmarkense genomovar finnmarkense</name>
    <dbReference type="NCBI Taxonomy" id="1458503"/>
    <lineage>
        <taxon>Bacteria</taxon>
        <taxon>Pseudomonadati</taxon>
        <taxon>Bacteroidota</taxon>
        <taxon>Flavobacteriia</taxon>
        <taxon>Flavobacteriales</taxon>
        <taxon>Flavobacteriaceae</taxon>
        <taxon>Tenacibaculum</taxon>
        <taxon>Tenacibaculum finnmarkense</taxon>
    </lineage>
</organism>
<evidence type="ECO:0000313" key="2">
    <source>
        <dbReference type="Proteomes" id="UP000806077"/>
    </source>
</evidence>
<gene>
    <name evidence="1" type="ORF">F7645_08990</name>
</gene>
<proteinExistence type="predicted"/>
<reference evidence="1 2" key="1">
    <citation type="journal article" date="2020" name="Int. J. Syst. Evol. Microbiol.">
        <title>Tenacibaculum piscium sp. nov., isolated from skin ulcers of sea-farmed fish, and description of Tenacibaculum finnmarkense sp. nov. with subdivision into genomovars finnmarkense and ulcerans.</title>
        <authorList>
            <person name="Olsen A.B."/>
            <person name="Spilsberg B."/>
            <person name="Nilsen H.K."/>
            <person name="Lagesen K."/>
            <person name="Gulla S."/>
            <person name="Avendano-Herrera R."/>
            <person name="Irgang R."/>
            <person name="Duchaud E."/>
            <person name="Colquhoun D.J."/>
        </authorList>
    </citation>
    <scope>NUCLEOTIDE SEQUENCE [LARGE SCALE GENOMIC DNA]</scope>
    <source>
        <strain evidence="1 2">TNO037</strain>
    </source>
</reference>
<dbReference type="RefSeq" id="WP_101955817.1">
    <property type="nucleotide sequence ID" value="NZ_JAFMUA010000059.1"/>
</dbReference>
<evidence type="ECO:0000313" key="1">
    <source>
        <dbReference type="EMBL" id="MBE7695554.1"/>
    </source>
</evidence>
<protein>
    <submittedName>
        <fullName evidence="1">Uncharacterized protein</fullName>
    </submittedName>
</protein>
<dbReference type="AlphaFoldDB" id="A0AAP1RGD7"/>
<keyword evidence="2" id="KW-1185">Reference proteome</keyword>
<comment type="caution">
    <text evidence="1">The sequence shown here is derived from an EMBL/GenBank/DDBJ whole genome shotgun (WGS) entry which is preliminary data.</text>
</comment>
<sequence length="88" mass="10479">MSNDNIQNNIVYFLTDTKITENNETRILYKIVDGSERLKTAHEFHKATVKEASEHEMEVEMNKGYCDWYAKNRAVILTYYRNKKQTKN</sequence>
<accession>A0AAP1RGD7</accession>
<dbReference type="EMBL" id="WXXV01000011">
    <property type="protein sequence ID" value="MBE7695554.1"/>
    <property type="molecule type" value="Genomic_DNA"/>
</dbReference>
<dbReference type="Proteomes" id="UP000806077">
    <property type="component" value="Unassembled WGS sequence"/>
</dbReference>